<protein>
    <submittedName>
        <fullName evidence="2">Uncharacterized protein</fullName>
    </submittedName>
</protein>
<sequence>MLVRHGDRGVADERRPTGEHLEEEAARGVEVAAGVDGLAARLLGERYCAVPMTDWVCVIVAAESAMARAIPKSMTFTVPVGVIITFAGLMSRWTIPAWCEYSSAESTPAAISTASSMGTECPSRTMSRTVWPSTYSMTMNGTCVVAPCESVPASSPVS</sequence>
<accession>A0ABM8G212</accession>
<keyword evidence="3" id="KW-1185">Reference proteome</keyword>
<organism evidence="2 3">
    <name type="scientific">Paraoerskovia sediminicola</name>
    <dbReference type="NCBI Taxonomy" id="1138587"/>
    <lineage>
        <taxon>Bacteria</taxon>
        <taxon>Bacillati</taxon>
        <taxon>Actinomycetota</taxon>
        <taxon>Actinomycetes</taxon>
        <taxon>Micrococcales</taxon>
        <taxon>Cellulomonadaceae</taxon>
        <taxon>Paraoerskovia</taxon>
    </lineage>
</organism>
<evidence type="ECO:0000313" key="2">
    <source>
        <dbReference type="EMBL" id="BDZ42087.1"/>
    </source>
</evidence>
<evidence type="ECO:0000256" key="1">
    <source>
        <dbReference type="SAM" id="MobiDB-lite"/>
    </source>
</evidence>
<evidence type="ECO:0000313" key="3">
    <source>
        <dbReference type="Proteomes" id="UP001321475"/>
    </source>
</evidence>
<reference evidence="3" key="1">
    <citation type="journal article" date="2019" name="Int. J. Syst. Evol. Microbiol.">
        <title>The Global Catalogue of Microorganisms (GCM) 10K type strain sequencing project: providing services to taxonomists for standard genome sequencing and annotation.</title>
        <authorList>
            <consortium name="The Broad Institute Genomics Platform"/>
            <consortium name="The Broad Institute Genome Sequencing Center for Infectious Disease"/>
            <person name="Wu L."/>
            <person name="Ma J."/>
        </authorList>
    </citation>
    <scope>NUCLEOTIDE SEQUENCE [LARGE SCALE GENOMIC DNA]</scope>
    <source>
        <strain evidence="3">NBRC 108565</strain>
    </source>
</reference>
<proteinExistence type="predicted"/>
<name>A0ABM8G212_9CELL</name>
<feature type="region of interest" description="Disordered" evidence="1">
    <location>
        <begin position="1"/>
        <end position="23"/>
    </location>
</feature>
<dbReference type="EMBL" id="AP027729">
    <property type="protein sequence ID" value="BDZ42087.1"/>
    <property type="molecule type" value="Genomic_DNA"/>
</dbReference>
<dbReference type="Proteomes" id="UP001321475">
    <property type="component" value="Chromosome"/>
</dbReference>
<gene>
    <name evidence="2" type="ORF">GCM10025865_13860</name>
</gene>